<keyword evidence="3" id="KW-1185">Reference proteome</keyword>
<evidence type="ECO:0000313" key="2">
    <source>
        <dbReference type="EMBL" id="KAG9195543.1"/>
    </source>
</evidence>
<organism evidence="2 3">
    <name type="scientific">Alternaria panax</name>
    <dbReference type="NCBI Taxonomy" id="48097"/>
    <lineage>
        <taxon>Eukaryota</taxon>
        <taxon>Fungi</taxon>
        <taxon>Dikarya</taxon>
        <taxon>Ascomycota</taxon>
        <taxon>Pezizomycotina</taxon>
        <taxon>Dothideomycetes</taxon>
        <taxon>Pleosporomycetidae</taxon>
        <taxon>Pleosporales</taxon>
        <taxon>Pleosporineae</taxon>
        <taxon>Pleosporaceae</taxon>
        <taxon>Alternaria</taxon>
        <taxon>Alternaria sect. Panax</taxon>
    </lineage>
</organism>
<evidence type="ECO:0000313" key="3">
    <source>
        <dbReference type="Proteomes" id="UP001199106"/>
    </source>
</evidence>
<protein>
    <submittedName>
        <fullName evidence="2">Uncharacterized protein</fullName>
    </submittedName>
</protein>
<dbReference type="EMBL" id="JAANER010000001">
    <property type="protein sequence ID" value="KAG9195543.1"/>
    <property type="molecule type" value="Genomic_DNA"/>
</dbReference>
<dbReference type="AlphaFoldDB" id="A0AAD4IIP2"/>
<feature type="compositionally biased region" description="Polar residues" evidence="1">
    <location>
        <begin position="341"/>
        <end position="351"/>
    </location>
</feature>
<feature type="region of interest" description="Disordered" evidence="1">
    <location>
        <begin position="112"/>
        <end position="216"/>
    </location>
</feature>
<proteinExistence type="predicted"/>
<gene>
    <name evidence="2" type="ORF">G6011_00664</name>
</gene>
<feature type="compositionally biased region" description="Polar residues" evidence="1">
    <location>
        <begin position="184"/>
        <end position="202"/>
    </location>
</feature>
<name>A0AAD4IIP2_9PLEO</name>
<feature type="compositionally biased region" description="Basic and acidic residues" evidence="1">
    <location>
        <begin position="434"/>
        <end position="457"/>
    </location>
</feature>
<comment type="caution">
    <text evidence="2">The sequence shown here is derived from an EMBL/GenBank/DDBJ whole genome shotgun (WGS) entry which is preliminary data.</text>
</comment>
<sequence length="457" mass="51743">MLPDAQLLTIPLASLKYKLEDLPSTNKLGIYSSRLVIRINTSSTNNEDKEYMAEYNHRSSRIQTENELWFNMPASTRRQQEHDYRLEQSAYQTTSQRISVYSTSGVNPPMVPAITTSWDLNKPLPPSPPSQDKRSRKPPSLRGFLSRDSSNQMESNHFRPGSSHQNRYSTSLSVETNGHHRHNYSQSMPSSPYEFNQSSYQEPATLPRAHSSASDYSDAVQYQPYSSLPQHQTTRPPQQRAVSINPYFETASPSRSHTFPESTLGVTARDNAHSRPRPHTTWVSPTEPFTDVSQFHLFAEAMTGLPNDTEPFSPTGPPQLQGSLFARRTANDIIPIPLQNPRYSSRIQPTQRPLREQRDDWQNFEPPPLISLRAASAPGHNLPVSNPPLDSYEQWQPPSHMGAVTAELDLLGLDDPQGSDDELPDYQQSQAEMAAKKRQEASARARELEARWRGTRR</sequence>
<feature type="compositionally biased region" description="Polar residues" evidence="1">
    <location>
        <begin position="162"/>
        <end position="176"/>
    </location>
</feature>
<evidence type="ECO:0000256" key="1">
    <source>
        <dbReference type="SAM" id="MobiDB-lite"/>
    </source>
</evidence>
<reference evidence="2" key="1">
    <citation type="submission" date="2021-07" db="EMBL/GenBank/DDBJ databases">
        <title>Genome Resource of American Ginseng Black Spot Pathogen Alternaria panax.</title>
        <authorList>
            <person name="Qiu C."/>
            <person name="Wang W."/>
            <person name="Liu Z."/>
        </authorList>
    </citation>
    <scope>NUCLEOTIDE SEQUENCE</scope>
    <source>
        <strain evidence="2">BNCC115425</strain>
    </source>
</reference>
<accession>A0AAD4IIP2</accession>
<dbReference type="Proteomes" id="UP001199106">
    <property type="component" value="Unassembled WGS sequence"/>
</dbReference>
<feature type="region of interest" description="Disordered" evidence="1">
    <location>
        <begin position="337"/>
        <end position="457"/>
    </location>
</feature>